<evidence type="ECO:0008006" key="3">
    <source>
        <dbReference type="Google" id="ProtNLM"/>
    </source>
</evidence>
<proteinExistence type="predicted"/>
<dbReference type="EMBL" id="QLLG01000350">
    <property type="protein sequence ID" value="RMX63941.1"/>
    <property type="molecule type" value="Genomic_DNA"/>
</dbReference>
<dbReference type="VEuPathDB" id="FungiDB:DD237_003275"/>
<evidence type="ECO:0000313" key="1">
    <source>
        <dbReference type="EMBL" id="RMX63941.1"/>
    </source>
</evidence>
<dbReference type="AlphaFoldDB" id="A0A3M6VD63"/>
<reference evidence="1 2" key="1">
    <citation type="submission" date="2018-06" db="EMBL/GenBank/DDBJ databases">
        <title>Comparative genomics of downy mildews reveals potential adaptations to biotrophy.</title>
        <authorList>
            <person name="Fletcher K."/>
            <person name="Klosterman S.J."/>
            <person name="Derevnina L."/>
            <person name="Martin F."/>
            <person name="Koike S."/>
            <person name="Reyes Chin-Wo S."/>
            <person name="Mou B."/>
            <person name="Michelmore R."/>
        </authorList>
    </citation>
    <scope>NUCLEOTIDE SEQUENCE [LARGE SCALE GENOMIC DNA]</scope>
    <source>
        <strain evidence="1 2">R14</strain>
    </source>
</reference>
<dbReference type="OrthoDB" id="5918597at2759"/>
<accession>A0A3M6VD63</accession>
<protein>
    <recommendedName>
        <fullName evidence="3">Tim44-like domain-containing protein</fullName>
    </recommendedName>
</protein>
<name>A0A3M6VD63_9STRA</name>
<organism evidence="1 2">
    <name type="scientific">Peronospora effusa</name>
    <dbReference type="NCBI Taxonomy" id="542832"/>
    <lineage>
        <taxon>Eukaryota</taxon>
        <taxon>Sar</taxon>
        <taxon>Stramenopiles</taxon>
        <taxon>Oomycota</taxon>
        <taxon>Peronosporomycetes</taxon>
        <taxon>Peronosporales</taxon>
        <taxon>Peronosporaceae</taxon>
        <taxon>Peronospora</taxon>
    </lineage>
</organism>
<dbReference type="Proteomes" id="UP000282087">
    <property type="component" value="Unassembled WGS sequence"/>
</dbReference>
<evidence type="ECO:0000313" key="2">
    <source>
        <dbReference type="Proteomes" id="UP000282087"/>
    </source>
</evidence>
<keyword evidence="2" id="KW-1185">Reference proteome</keyword>
<comment type="caution">
    <text evidence="1">The sequence shown here is derived from an EMBL/GenBank/DDBJ whole genome shotgun (WGS) entry which is preliminary data.</text>
</comment>
<gene>
    <name evidence="1" type="ORF">DD238_004862</name>
</gene>
<sequence length="178" mass="20938">MASEVTLRAMKSRAFPEFLAGKKKSSSKEANKLKEYMIPGYYNETALQVKKNYLHRNFYVECEDMQIEKTQLAHVTYHRLTMQAYEDWVKFKKPLTRAISSKASVEYLRLYVDVATVENLKIVHLVEKTSYMQHQNVCRVVFGSRVTDPDTVDWRIESMRLIEQKTISRSQVNDEKDE</sequence>